<evidence type="ECO:0000259" key="2">
    <source>
        <dbReference type="Pfam" id="PF00534"/>
    </source>
</evidence>
<dbReference type="EMBL" id="JAGSOJ010000002">
    <property type="protein sequence ID" value="MCM1990018.1"/>
    <property type="molecule type" value="Genomic_DNA"/>
</dbReference>
<feature type="domain" description="Glycosyltransferase subfamily 4-like N-terminal" evidence="3">
    <location>
        <begin position="44"/>
        <end position="142"/>
    </location>
</feature>
<dbReference type="InterPro" id="IPR028098">
    <property type="entry name" value="Glyco_trans_4-like_N"/>
</dbReference>
<dbReference type="PANTHER" id="PTHR46401">
    <property type="entry name" value="GLYCOSYLTRANSFERASE WBBK-RELATED"/>
    <property type="match status" value="1"/>
</dbReference>
<accession>A0A9J6P011</accession>
<evidence type="ECO:0000256" key="1">
    <source>
        <dbReference type="ARBA" id="ARBA00022679"/>
    </source>
</evidence>
<dbReference type="GO" id="GO:0009103">
    <property type="term" value="P:lipopolysaccharide biosynthetic process"/>
    <property type="evidence" value="ECO:0007669"/>
    <property type="project" value="TreeGrafter"/>
</dbReference>
<keyword evidence="5" id="KW-1185">Reference proteome</keyword>
<dbReference type="Pfam" id="PF00534">
    <property type="entry name" value="Glycos_transf_1"/>
    <property type="match status" value="1"/>
</dbReference>
<protein>
    <submittedName>
        <fullName evidence="4">Glycosyltransferase family 4 protein</fullName>
    </submittedName>
</protein>
<keyword evidence="1" id="KW-0808">Transferase</keyword>
<evidence type="ECO:0000313" key="4">
    <source>
        <dbReference type="EMBL" id="MCM1990018.1"/>
    </source>
</evidence>
<dbReference type="CDD" id="cd03801">
    <property type="entry name" value="GT4_PimA-like"/>
    <property type="match status" value="1"/>
</dbReference>
<reference evidence="4" key="1">
    <citation type="journal article" date="2021" name="mSystems">
        <title>Bacteria and Archaea Synergistically Convert Glycine Betaine to Biogenic Methane in the Formosa Cold Seep of the South China Sea.</title>
        <authorList>
            <person name="Li L."/>
            <person name="Zhang W."/>
            <person name="Zhang S."/>
            <person name="Song L."/>
            <person name="Sun Q."/>
            <person name="Zhang H."/>
            <person name="Xiang H."/>
            <person name="Dong X."/>
        </authorList>
    </citation>
    <scope>NUCLEOTIDE SEQUENCE</scope>
    <source>
        <strain evidence="4">ZWT</strain>
    </source>
</reference>
<dbReference type="SUPFAM" id="SSF53756">
    <property type="entry name" value="UDP-Glycosyltransferase/glycogen phosphorylase"/>
    <property type="match status" value="1"/>
</dbReference>
<reference evidence="4" key="2">
    <citation type="submission" date="2021-04" db="EMBL/GenBank/DDBJ databases">
        <authorList>
            <person name="Dong X."/>
        </authorList>
    </citation>
    <scope>NUCLEOTIDE SEQUENCE</scope>
    <source>
        <strain evidence="4">ZWT</strain>
    </source>
</reference>
<proteinExistence type="predicted"/>
<dbReference type="RefSeq" id="WP_250859064.1">
    <property type="nucleotide sequence ID" value="NZ_JAGSOJ010000002.1"/>
</dbReference>
<organism evidence="4 5">
    <name type="scientific">Oceanirhabdus seepicola</name>
    <dbReference type="NCBI Taxonomy" id="2828781"/>
    <lineage>
        <taxon>Bacteria</taxon>
        <taxon>Bacillati</taxon>
        <taxon>Bacillota</taxon>
        <taxon>Clostridia</taxon>
        <taxon>Eubacteriales</taxon>
        <taxon>Clostridiaceae</taxon>
        <taxon>Oceanirhabdus</taxon>
    </lineage>
</organism>
<dbReference type="Proteomes" id="UP001056429">
    <property type="component" value="Unassembled WGS sequence"/>
</dbReference>
<evidence type="ECO:0000259" key="3">
    <source>
        <dbReference type="Pfam" id="PF13439"/>
    </source>
</evidence>
<dbReference type="PANTHER" id="PTHR46401:SF2">
    <property type="entry name" value="GLYCOSYLTRANSFERASE WBBK-RELATED"/>
    <property type="match status" value="1"/>
</dbReference>
<name>A0A9J6P011_9CLOT</name>
<comment type="caution">
    <text evidence="4">The sequence shown here is derived from an EMBL/GenBank/DDBJ whole genome shotgun (WGS) entry which is preliminary data.</text>
</comment>
<feature type="domain" description="Glycosyl transferase family 1" evidence="2">
    <location>
        <begin position="152"/>
        <end position="312"/>
    </location>
</feature>
<dbReference type="AlphaFoldDB" id="A0A9J6P011"/>
<sequence length="344" mass="40011">MPTINMFSSADKVKGQGVGSAYIEQVNLVKNNLKEYDVNINKLKKADITHYHTIDLKYYLGIPFAKFSGKTVGYVHFIPETIKGSLKLPKIAEKVFFKYMIDFYKKMDYLVTVNPNFIAKLEEHGIAREKIIYIPNFVSKERFYEFEQEKKDAVKAEYKISKDKFVVLSAGQVQTRKGVMDFVNIAKRRPDIQFVWAGGFSFGNITAGYKELKAVVDNPPDNVLFTGIVGREKMNDLFNMCDVYFMPSYNELFPMAILEAMNTNTPILLRDIDVYKNILFDYYAKGDSDDEFIEIIDRLKEDCEFNDFYVEKSKEGAYYYSEENVTKLWKKFYDMTMNSLRGEN</sequence>
<evidence type="ECO:0000313" key="5">
    <source>
        <dbReference type="Proteomes" id="UP001056429"/>
    </source>
</evidence>
<dbReference type="Pfam" id="PF13439">
    <property type="entry name" value="Glyco_transf_4"/>
    <property type="match status" value="1"/>
</dbReference>
<dbReference type="GO" id="GO:0016757">
    <property type="term" value="F:glycosyltransferase activity"/>
    <property type="evidence" value="ECO:0007669"/>
    <property type="project" value="InterPro"/>
</dbReference>
<dbReference type="InterPro" id="IPR001296">
    <property type="entry name" value="Glyco_trans_1"/>
</dbReference>
<gene>
    <name evidence="4" type="ORF">KDK92_09710</name>
</gene>
<dbReference type="Gene3D" id="3.40.50.2000">
    <property type="entry name" value="Glycogen Phosphorylase B"/>
    <property type="match status" value="2"/>
</dbReference>